<reference evidence="2 3" key="2">
    <citation type="submission" date="2023-11" db="EMBL/GenBank/DDBJ databases">
        <authorList>
            <person name="Lara A.C."/>
            <person name="Chronakova A."/>
        </authorList>
    </citation>
    <scope>NUCLEOTIDE SEQUENCE [LARGE SCALE GENOMIC DNA]</scope>
    <source>
        <strain evidence="2 3">BCCO 10_0856</strain>
    </source>
</reference>
<feature type="signal peptide" evidence="1">
    <location>
        <begin position="1"/>
        <end position="25"/>
    </location>
</feature>
<evidence type="ECO:0000256" key="1">
    <source>
        <dbReference type="SAM" id="SignalP"/>
    </source>
</evidence>
<proteinExistence type="predicted"/>
<accession>A0ABU4T596</accession>
<reference evidence="2 3" key="1">
    <citation type="submission" date="2023-11" db="EMBL/GenBank/DDBJ databases">
        <title>Lentzea sokolovensis, sp. nov., Lentzea kristufkii, sp. nov., and Lentzea miocenensis, sp. nov., rare actinobacteria from Sokolov Coal Basin, Miocene lacustrine sediment, Czech Republic.</title>
        <authorList>
            <person name="Lara A."/>
            <person name="Kotroba L."/>
            <person name="Nouioui I."/>
            <person name="Neumann-Schaal M."/>
            <person name="Mast Y."/>
            <person name="Chronakova A."/>
        </authorList>
    </citation>
    <scope>NUCLEOTIDE SEQUENCE [LARGE SCALE GENOMIC DNA]</scope>
    <source>
        <strain evidence="2 3">BCCO 10_0856</strain>
    </source>
</reference>
<dbReference type="EMBL" id="JAXAVW010000020">
    <property type="protein sequence ID" value="MDX8033345.1"/>
    <property type="molecule type" value="Genomic_DNA"/>
</dbReference>
<keyword evidence="3" id="KW-1185">Reference proteome</keyword>
<comment type="caution">
    <text evidence="2">The sequence shown here is derived from an EMBL/GenBank/DDBJ whole genome shotgun (WGS) entry which is preliminary data.</text>
</comment>
<gene>
    <name evidence="2" type="ORF">SK803_24265</name>
</gene>
<sequence length="51" mass="5267">MRRISVLSLAACAVMGAQTAPAAHAATLTNTFERPSGGSAYTRAEWAKATT</sequence>
<dbReference type="RefSeq" id="WP_319968375.1">
    <property type="nucleotide sequence ID" value="NZ_JAXAVW010000020.1"/>
</dbReference>
<dbReference type="Proteomes" id="UP001285521">
    <property type="component" value="Unassembled WGS sequence"/>
</dbReference>
<name>A0ABU4T596_9PSEU</name>
<feature type="chain" id="PRO_5047101683" evidence="1">
    <location>
        <begin position="26"/>
        <end position="51"/>
    </location>
</feature>
<organism evidence="2 3">
    <name type="scientific">Lentzea miocenica</name>
    <dbReference type="NCBI Taxonomy" id="3095431"/>
    <lineage>
        <taxon>Bacteria</taxon>
        <taxon>Bacillati</taxon>
        <taxon>Actinomycetota</taxon>
        <taxon>Actinomycetes</taxon>
        <taxon>Pseudonocardiales</taxon>
        <taxon>Pseudonocardiaceae</taxon>
        <taxon>Lentzea</taxon>
    </lineage>
</organism>
<protein>
    <submittedName>
        <fullName evidence="2">Uncharacterized protein</fullName>
    </submittedName>
</protein>
<evidence type="ECO:0000313" key="2">
    <source>
        <dbReference type="EMBL" id="MDX8033345.1"/>
    </source>
</evidence>
<keyword evidence="1" id="KW-0732">Signal</keyword>
<evidence type="ECO:0000313" key="3">
    <source>
        <dbReference type="Proteomes" id="UP001285521"/>
    </source>
</evidence>